<feature type="transmembrane region" description="Helical" evidence="1">
    <location>
        <begin position="328"/>
        <end position="347"/>
    </location>
</feature>
<dbReference type="PANTHER" id="PTHR33121">
    <property type="entry name" value="CYCLIC DI-GMP PHOSPHODIESTERASE PDEF"/>
    <property type="match status" value="1"/>
</dbReference>
<protein>
    <submittedName>
        <fullName evidence="3">Diguanylate cyclase</fullName>
    </submittedName>
</protein>
<keyword evidence="1" id="KW-1133">Transmembrane helix</keyword>
<feature type="transmembrane region" description="Helical" evidence="1">
    <location>
        <begin position="382"/>
        <end position="403"/>
    </location>
</feature>
<sequence>MAESNTQGWRRSRERSLPGRRRMDFMLPIVRRQWQHNLGGSVEKRRHWSARWSVLAVVLVLLLGGRAALAGPVLALDAAAGELALDGHGQAWLDADGHADLASVAAGTAGAWVATVPGHIYPLRRGQALWFRFTLSEADDNERWYLQVPYPGVDRVTLSTQDPQGRWIEQTAGDTLAVAAWPLPHRHPLLPLALMPGTPQQFYLRVENRNGFGAPLQFTSERELVRQEQRSGLVLGIYFGLAGLSIVLALLAALPLRDAAFAWYALTIGLMALSQACLTGIAGLHLWPRQAWWNDVSAIALPPAAVAALLWFLSTVVSLPERSRRSHLLLAVLSVACLAAAGAILLVDPGWRSRILVPVMVLSILAAISVVAWAASRGDRHAGWLLVAMVPVAVGASLPLARLSGWLPVSFWTTHAMQIGIAIDLPLLMAVLVARSQHRRATSRRLHGLDRTDPATGLINAHVFLERLQRLIARSGRLKHDSLVLLVDIANTQALRRDFEPRWADELPLRVAGRLQSAAREFDSVARLADHRFGMLVEGPLTVDEVAATGPKIVARCLMPFKDRPLEWVAQVRVAHTLVPSGHDARSVVERLDAVLAAVPPDSKRAVFPVR</sequence>
<keyword evidence="1" id="KW-0472">Membrane</keyword>
<comment type="caution">
    <text evidence="3">The sequence shown here is derived from an EMBL/GenBank/DDBJ whole genome shotgun (WGS) entry which is preliminary data.</text>
</comment>
<evidence type="ECO:0000313" key="4">
    <source>
        <dbReference type="Proteomes" id="UP000469385"/>
    </source>
</evidence>
<dbReference type="GO" id="GO:0071111">
    <property type="term" value="F:cyclic-guanylate-specific phosphodiesterase activity"/>
    <property type="evidence" value="ECO:0007669"/>
    <property type="project" value="InterPro"/>
</dbReference>
<dbReference type="Proteomes" id="UP000469385">
    <property type="component" value="Unassembled WGS sequence"/>
</dbReference>
<accession>A0A6N8IS29</accession>
<proteinExistence type="predicted"/>
<reference evidence="3 4" key="1">
    <citation type="submission" date="2019-12" db="EMBL/GenBank/DDBJ databases">
        <authorList>
            <person name="Huq M.A."/>
        </authorList>
    </citation>
    <scope>NUCLEOTIDE SEQUENCE [LARGE SCALE GENOMIC DNA]</scope>
    <source>
        <strain evidence="3 4">MAH-25</strain>
    </source>
</reference>
<dbReference type="InterPro" id="IPR011622">
    <property type="entry name" value="7TMR_DISM_rcpt_extracell_dom2"/>
</dbReference>
<dbReference type="InterPro" id="IPR050706">
    <property type="entry name" value="Cyclic-di-GMP_PDE-like"/>
</dbReference>
<dbReference type="InterPro" id="IPR000160">
    <property type="entry name" value="GGDEF_dom"/>
</dbReference>
<dbReference type="InterPro" id="IPR043128">
    <property type="entry name" value="Rev_trsase/Diguanyl_cyclase"/>
</dbReference>
<feature type="transmembrane region" description="Helical" evidence="1">
    <location>
        <begin position="415"/>
        <end position="434"/>
    </location>
</feature>
<dbReference type="Pfam" id="PF07696">
    <property type="entry name" value="7TMR-DISMED2"/>
    <property type="match status" value="1"/>
</dbReference>
<name>A0A6N8IS29_9BURK</name>
<evidence type="ECO:0000259" key="2">
    <source>
        <dbReference type="SMART" id="SM00267"/>
    </source>
</evidence>
<dbReference type="EMBL" id="WSEL01000003">
    <property type="protein sequence ID" value="MVQ29532.1"/>
    <property type="molecule type" value="Genomic_DNA"/>
</dbReference>
<dbReference type="Pfam" id="PF07695">
    <property type="entry name" value="7TMR-DISM_7TM"/>
    <property type="match status" value="1"/>
</dbReference>
<dbReference type="AlphaFoldDB" id="A0A6N8IS29"/>
<dbReference type="Gene3D" id="2.60.40.2380">
    <property type="match status" value="1"/>
</dbReference>
<feature type="transmembrane region" description="Helical" evidence="1">
    <location>
        <begin position="232"/>
        <end position="254"/>
    </location>
</feature>
<dbReference type="PANTHER" id="PTHR33121:SF70">
    <property type="entry name" value="SIGNALING PROTEIN YKOW"/>
    <property type="match status" value="1"/>
</dbReference>
<keyword evidence="1" id="KW-0812">Transmembrane</keyword>
<dbReference type="InterPro" id="IPR029787">
    <property type="entry name" value="Nucleotide_cyclase"/>
</dbReference>
<keyword evidence="4" id="KW-1185">Reference proteome</keyword>
<feature type="transmembrane region" description="Helical" evidence="1">
    <location>
        <begin position="261"/>
        <end position="287"/>
    </location>
</feature>
<evidence type="ECO:0000313" key="3">
    <source>
        <dbReference type="EMBL" id="MVQ29532.1"/>
    </source>
</evidence>
<dbReference type="Gene3D" id="3.30.70.270">
    <property type="match status" value="1"/>
</dbReference>
<dbReference type="Pfam" id="PF00990">
    <property type="entry name" value="GGDEF"/>
    <property type="match status" value="1"/>
</dbReference>
<gene>
    <name evidence="3" type="ORF">GON04_08735</name>
</gene>
<feature type="domain" description="GGDEF" evidence="2">
    <location>
        <begin position="439"/>
        <end position="610"/>
    </location>
</feature>
<dbReference type="SMART" id="SM00267">
    <property type="entry name" value="GGDEF"/>
    <property type="match status" value="1"/>
</dbReference>
<feature type="transmembrane region" description="Helical" evidence="1">
    <location>
        <begin position="299"/>
        <end position="319"/>
    </location>
</feature>
<organism evidence="3 4">
    <name type="scientific">Ramlibacter pinisoli</name>
    <dbReference type="NCBI Taxonomy" id="2682844"/>
    <lineage>
        <taxon>Bacteria</taxon>
        <taxon>Pseudomonadati</taxon>
        <taxon>Pseudomonadota</taxon>
        <taxon>Betaproteobacteria</taxon>
        <taxon>Burkholderiales</taxon>
        <taxon>Comamonadaceae</taxon>
        <taxon>Ramlibacter</taxon>
    </lineage>
</organism>
<evidence type="ECO:0000256" key="1">
    <source>
        <dbReference type="SAM" id="Phobius"/>
    </source>
</evidence>
<dbReference type="SUPFAM" id="SSF55073">
    <property type="entry name" value="Nucleotide cyclase"/>
    <property type="match status" value="1"/>
</dbReference>
<feature type="transmembrane region" description="Helical" evidence="1">
    <location>
        <begin position="353"/>
        <end position="375"/>
    </location>
</feature>
<dbReference type="InterPro" id="IPR011623">
    <property type="entry name" value="7TMR_DISM_rcpt_extracell_dom1"/>
</dbReference>